<dbReference type="PANTHER" id="PTHR14614:SF156">
    <property type="entry name" value="PROTEIN-LYSINE N-METHYLTRANSFERASE EFM2"/>
    <property type="match status" value="1"/>
</dbReference>
<dbReference type="InterPro" id="IPR019410">
    <property type="entry name" value="Methyltransf_16"/>
</dbReference>
<proteinExistence type="predicted"/>
<dbReference type="Pfam" id="PF10294">
    <property type="entry name" value="Methyltransf_16"/>
    <property type="match status" value="1"/>
</dbReference>
<protein>
    <recommendedName>
        <fullName evidence="2">FAM86 N-terminal domain-containing protein</fullName>
    </recommendedName>
</protein>
<dbReference type="EMBL" id="CDPU01000016">
    <property type="protein sequence ID" value="CEO49892.1"/>
    <property type="molecule type" value="Genomic_DNA"/>
</dbReference>
<dbReference type="GO" id="GO:0008757">
    <property type="term" value="F:S-adenosylmethionine-dependent methyltransferase activity"/>
    <property type="evidence" value="ECO:0007669"/>
    <property type="project" value="UniProtKB-ARBA"/>
</dbReference>
<accession>A0A0B7K2W6</accession>
<dbReference type="InterPro" id="IPR029063">
    <property type="entry name" value="SAM-dependent_MTases_sf"/>
</dbReference>
<evidence type="ECO:0000313" key="1">
    <source>
        <dbReference type="EMBL" id="CEO49892.1"/>
    </source>
</evidence>
<dbReference type="AlphaFoldDB" id="A0A0B7K2W6"/>
<gene>
    <name evidence="1" type="ORF">BN869_000005949_1</name>
</gene>
<organism evidence="1">
    <name type="scientific">Bionectria ochroleuca</name>
    <name type="common">Gliocladium roseum</name>
    <dbReference type="NCBI Taxonomy" id="29856"/>
    <lineage>
        <taxon>Eukaryota</taxon>
        <taxon>Fungi</taxon>
        <taxon>Dikarya</taxon>
        <taxon>Ascomycota</taxon>
        <taxon>Pezizomycotina</taxon>
        <taxon>Sordariomycetes</taxon>
        <taxon>Hypocreomycetidae</taxon>
        <taxon>Hypocreales</taxon>
        <taxon>Bionectriaceae</taxon>
        <taxon>Clonostachys</taxon>
    </lineage>
</organism>
<sequence>MVVPAIEDFPQMWQRPSFGVLMEILQSLELSPPIWNHRRRGSEVVREQQETLNAQRKGEVTRYLSSVISSPLAWIDDEDQQEQLWTCASKRMSERCGRTAMGEVTRSWPFVSDGVAYESFDLIIKEPALTGDSLGFKTWGSSYVLSQHLPVLGSTSLFKLFDESLGQPRPDVLELGSGTGLLGLAAAALWKVPVWLSDLPNIVPNLEENAEKNTALIEARGGSLKVGALTWGGKGEDEVDPELFGERFQFKIVLAADPLYDDEHPGLLASAIAQNLALDVDARAVVMVPQRDDTTKRLLGDFKREMLELDTPLYCIEEDELAGQDDWVEDEDGGNVRCWLGVFSRGGSRMSEVDQ</sequence>
<dbReference type="SUPFAM" id="SSF53335">
    <property type="entry name" value="S-adenosyl-L-methionine-dependent methyltransferases"/>
    <property type="match status" value="1"/>
</dbReference>
<evidence type="ECO:0008006" key="2">
    <source>
        <dbReference type="Google" id="ProtNLM"/>
    </source>
</evidence>
<dbReference type="Gene3D" id="3.40.50.150">
    <property type="entry name" value="Vaccinia Virus protein VP39"/>
    <property type="match status" value="1"/>
</dbReference>
<reference evidence="1" key="1">
    <citation type="submission" date="2015-01" db="EMBL/GenBank/DDBJ databases">
        <authorList>
            <person name="Durling Mikael"/>
        </authorList>
    </citation>
    <scope>NUCLEOTIDE SEQUENCE</scope>
</reference>
<dbReference type="PANTHER" id="PTHR14614">
    <property type="entry name" value="HEPATOCELLULAR CARCINOMA-ASSOCIATED ANTIGEN"/>
    <property type="match status" value="1"/>
</dbReference>
<dbReference type="GO" id="GO:0005829">
    <property type="term" value="C:cytosol"/>
    <property type="evidence" value="ECO:0007669"/>
    <property type="project" value="TreeGrafter"/>
</dbReference>
<name>A0A0B7K2W6_BIOOC</name>